<dbReference type="Gene3D" id="3.90.76.10">
    <property type="entry name" value="Dipeptide-binding Protein, Domain 1"/>
    <property type="match status" value="1"/>
</dbReference>
<dbReference type="GO" id="GO:0015833">
    <property type="term" value="P:peptide transport"/>
    <property type="evidence" value="ECO:0007669"/>
    <property type="project" value="TreeGrafter"/>
</dbReference>
<dbReference type="Gene3D" id="3.40.190.10">
    <property type="entry name" value="Periplasmic binding protein-like II"/>
    <property type="match status" value="1"/>
</dbReference>
<dbReference type="Pfam" id="PF00496">
    <property type="entry name" value="SBP_bac_5"/>
    <property type="match status" value="1"/>
</dbReference>
<dbReference type="InterPro" id="IPR030678">
    <property type="entry name" value="Peptide/Ni-bd"/>
</dbReference>
<comment type="caution">
    <text evidence="6">The sequence shown here is derived from an EMBL/GenBank/DDBJ whole genome shotgun (WGS) entry which is preliminary data.</text>
</comment>
<dbReference type="GO" id="GO:1904680">
    <property type="term" value="F:peptide transmembrane transporter activity"/>
    <property type="evidence" value="ECO:0007669"/>
    <property type="project" value="TreeGrafter"/>
</dbReference>
<keyword evidence="3" id="KW-0813">Transport</keyword>
<dbReference type="PANTHER" id="PTHR30290">
    <property type="entry name" value="PERIPLASMIC BINDING COMPONENT OF ABC TRANSPORTER"/>
    <property type="match status" value="1"/>
</dbReference>
<dbReference type="GO" id="GO:0030288">
    <property type="term" value="C:outer membrane-bounded periplasmic space"/>
    <property type="evidence" value="ECO:0007669"/>
    <property type="project" value="UniProtKB-ARBA"/>
</dbReference>
<evidence type="ECO:0000256" key="4">
    <source>
        <dbReference type="ARBA" id="ARBA00022729"/>
    </source>
</evidence>
<name>A0A139SRA0_9BACT</name>
<dbReference type="AlphaFoldDB" id="A0A139SRA0"/>
<dbReference type="InterPro" id="IPR039424">
    <property type="entry name" value="SBP_5"/>
</dbReference>
<evidence type="ECO:0000256" key="2">
    <source>
        <dbReference type="ARBA" id="ARBA00005695"/>
    </source>
</evidence>
<dbReference type="PROSITE" id="PS51257">
    <property type="entry name" value="PROKAR_LIPOPROTEIN"/>
    <property type="match status" value="1"/>
</dbReference>
<comment type="similarity">
    <text evidence="2">Belongs to the bacterial solute-binding protein 5 family.</text>
</comment>
<evidence type="ECO:0000313" key="7">
    <source>
        <dbReference type="Proteomes" id="UP000071392"/>
    </source>
</evidence>
<evidence type="ECO:0000256" key="1">
    <source>
        <dbReference type="ARBA" id="ARBA00004196"/>
    </source>
</evidence>
<dbReference type="FunFam" id="3.10.105.10:FF:000001">
    <property type="entry name" value="Oligopeptide ABC transporter, oligopeptide-binding protein"/>
    <property type="match status" value="1"/>
</dbReference>
<evidence type="ECO:0000313" key="6">
    <source>
        <dbReference type="EMBL" id="KXU36981.1"/>
    </source>
</evidence>
<dbReference type="PANTHER" id="PTHR30290:SF10">
    <property type="entry name" value="PERIPLASMIC OLIGOPEPTIDE-BINDING PROTEIN-RELATED"/>
    <property type="match status" value="1"/>
</dbReference>
<dbReference type="EMBL" id="LSZP01000017">
    <property type="protein sequence ID" value="KXU36981.1"/>
    <property type="molecule type" value="Genomic_DNA"/>
</dbReference>
<dbReference type="InterPro" id="IPR000914">
    <property type="entry name" value="SBP_5_dom"/>
</dbReference>
<proteinExistence type="inferred from homology"/>
<dbReference type="Proteomes" id="UP000071392">
    <property type="component" value="Unassembled WGS sequence"/>
</dbReference>
<accession>A0A139SRA0</accession>
<dbReference type="CDD" id="cd08504">
    <property type="entry name" value="PBP2_OppA"/>
    <property type="match status" value="1"/>
</dbReference>
<evidence type="ECO:0000259" key="5">
    <source>
        <dbReference type="Pfam" id="PF00496"/>
    </source>
</evidence>
<gene>
    <name evidence="6" type="ORF">AXK12_02530</name>
</gene>
<dbReference type="InterPro" id="IPR023765">
    <property type="entry name" value="SBP_5_CS"/>
</dbReference>
<dbReference type="PROSITE" id="PS01040">
    <property type="entry name" value="SBP_BACTERIAL_5"/>
    <property type="match status" value="1"/>
</dbReference>
<dbReference type="GO" id="GO:0043190">
    <property type="term" value="C:ATP-binding cassette (ABC) transporter complex"/>
    <property type="evidence" value="ECO:0007669"/>
    <property type="project" value="InterPro"/>
</dbReference>
<feature type="domain" description="Solute-binding protein family 5" evidence="5">
    <location>
        <begin position="84"/>
        <end position="468"/>
    </location>
</feature>
<evidence type="ECO:0000256" key="3">
    <source>
        <dbReference type="ARBA" id="ARBA00022448"/>
    </source>
</evidence>
<protein>
    <submittedName>
        <fullName evidence="6">Peptide ABC transporter substrate-binding protein</fullName>
    </submittedName>
</protein>
<sequence>MRFALVAALTSLSLGLGGCDGERGQEETASRKAVDSRAPKRVFRVGNGTEPQDLDGQTVTGVPEHKIIMALSEGLLGQNPHTLEPIPGMAERWEVSDDGLTYTFHLREGLKWSDGEPLSAAELVASFQRILSPALAADYAYLVYNFVEGARDYYEGRLSDFAQVGFSAPDARTFVVRLKNRTPFLLKMIAGHYAWWPVPVRVIAQHGAVDQKRTAWTRPGRFVGNGPFRLKEWSPNQRIIVERNPHYWDAATVRLDEIHFYANDDVATAERLFRTGKLDLTEGLPSSKIAPYARDQPEVLQRDPLLALYFYRVNVTRPPLDDVRVRRALALAIDREALVRHVTRGGEVPAYAVNYPGTAGYVPEARLSGTLDDARALLAEAGYPSGRGLPKIELLYNTSESHREIAEAVQQMWKSTLGVEVELVNQEWKVYLDRQNTGDFMLQRGGWVADYVDPHVFLEIWETGNGNNKTGWGSPDYDALLHAALAAQNDEERYAYYQQMDALLVEELPIIPVYYYVKKGLLSPRVKGYYPTLLDIHPYKFIYLED</sequence>
<organism evidence="6 7">
    <name type="scientific">Cephaloticoccus capnophilus</name>
    <dbReference type="NCBI Taxonomy" id="1548208"/>
    <lineage>
        <taxon>Bacteria</taxon>
        <taxon>Pseudomonadati</taxon>
        <taxon>Verrucomicrobiota</taxon>
        <taxon>Opitutia</taxon>
        <taxon>Opitutales</taxon>
        <taxon>Opitutaceae</taxon>
        <taxon>Cephaloticoccus</taxon>
    </lineage>
</organism>
<dbReference type="SUPFAM" id="SSF53850">
    <property type="entry name" value="Periplasmic binding protein-like II"/>
    <property type="match status" value="1"/>
</dbReference>
<dbReference type="Gene3D" id="3.10.105.10">
    <property type="entry name" value="Dipeptide-binding Protein, Domain 3"/>
    <property type="match status" value="1"/>
</dbReference>
<reference evidence="6 7" key="1">
    <citation type="submission" date="2016-02" db="EMBL/GenBank/DDBJ databases">
        <authorList>
            <person name="Wen L."/>
            <person name="He K."/>
            <person name="Yang H."/>
        </authorList>
    </citation>
    <scope>NUCLEOTIDE SEQUENCE [LARGE SCALE GENOMIC DNA]</scope>
    <source>
        <strain evidence="6 7">CV41</strain>
    </source>
</reference>
<dbReference type="PIRSF" id="PIRSF002741">
    <property type="entry name" value="MppA"/>
    <property type="match status" value="1"/>
</dbReference>
<keyword evidence="7" id="KW-1185">Reference proteome</keyword>
<dbReference type="STRING" id="1548208.AXK12_02530"/>
<keyword evidence="4" id="KW-0732">Signal</keyword>
<comment type="subcellular location">
    <subcellularLocation>
        <location evidence="1">Cell envelope</location>
    </subcellularLocation>
</comment>